<evidence type="ECO:0000256" key="1">
    <source>
        <dbReference type="SAM" id="MobiDB-lite"/>
    </source>
</evidence>
<sequence>MAPGFSPSFSRCLSQRFLEPKRSRQRDVAQPQAPKALDSRGRPANVTQTRPERVDDWPAAPAPDPILRRPTA</sequence>
<protein>
    <submittedName>
        <fullName evidence="2">Uncharacterized protein</fullName>
    </submittedName>
</protein>
<evidence type="ECO:0000313" key="2">
    <source>
        <dbReference type="EMBL" id="KAH6607262.1"/>
    </source>
</evidence>
<dbReference type="EMBL" id="JAIWOZ010000003">
    <property type="protein sequence ID" value="KAH6607262.1"/>
    <property type="molecule type" value="Genomic_DNA"/>
</dbReference>
<name>A0A9P8QRF9_9HYPO</name>
<accession>A0A9P8QRF9</accession>
<keyword evidence="3" id="KW-1185">Reference proteome</keyword>
<proteinExistence type="predicted"/>
<comment type="caution">
    <text evidence="2">The sequence shown here is derived from an EMBL/GenBank/DDBJ whole genome shotgun (WGS) entry which is preliminary data.</text>
</comment>
<reference evidence="2" key="1">
    <citation type="submission" date="2021-08" db="EMBL/GenBank/DDBJ databases">
        <title>Chromosome-Level Trichoderma cornu-damae using Hi-C Data.</title>
        <authorList>
            <person name="Kim C.S."/>
        </authorList>
    </citation>
    <scope>NUCLEOTIDE SEQUENCE</scope>
    <source>
        <strain evidence="2">KA19-0412C</strain>
    </source>
</reference>
<feature type="compositionally biased region" description="Basic and acidic residues" evidence="1">
    <location>
        <begin position="18"/>
        <end position="27"/>
    </location>
</feature>
<dbReference type="Proteomes" id="UP000827724">
    <property type="component" value="Unassembled WGS sequence"/>
</dbReference>
<feature type="region of interest" description="Disordered" evidence="1">
    <location>
        <begin position="18"/>
        <end position="72"/>
    </location>
</feature>
<dbReference type="AlphaFoldDB" id="A0A9P8QRF9"/>
<organism evidence="2 3">
    <name type="scientific">Trichoderma cornu-damae</name>
    <dbReference type="NCBI Taxonomy" id="654480"/>
    <lineage>
        <taxon>Eukaryota</taxon>
        <taxon>Fungi</taxon>
        <taxon>Dikarya</taxon>
        <taxon>Ascomycota</taxon>
        <taxon>Pezizomycotina</taxon>
        <taxon>Sordariomycetes</taxon>
        <taxon>Hypocreomycetidae</taxon>
        <taxon>Hypocreales</taxon>
        <taxon>Hypocreaceae</taxon>
        <taxon>Trichoderma</taxon>
    </lineage>
</organism>
<evidence type="ECO:0000313" key="3">
    <source>
        <dbReference type="Proteomes" id="UP000827724"/>
    </source>
</evidence>
<gene>
    <name evidence="2" type="ORF">Trco_003575</name>
</gene>